<feature type="chain" id="PRO_5032638352" description="Lipoprotein" evidence="2">
    <location>
        <begin position="26"/>
        <end position="173"/>
    </location>
</feature>
<evidence type="ECO:0000256" key="1">
    <source>
        <dbReference type="SAM" id="MobiDB-lite"/>
    </source>
</evidence>
<reference evidence="3 4" key="1">
    <citation type="submission" date="2020-07" db="EMBL/GenBank/DDBJ databases">
        <title>Sequencing the genomes of 1000 actinobacteria strains.</title>
        <authorList>
            <person name="Klenk H.-P."/>
        </authorList>
    </citation>
    <scope>NUCLEOTIDE SEQUENCE [LARGE SCALE GENOMIC DNA]</scope>
    <source>
        <strain evidence="3 4">DSM 42178</strain>
    </source>
</reference>
<sequence length="173" mass="18048">MSMRAVRPGAAVVAAVLVTLLAGCADPPDSGSFGYSGEEYGGATPDAEEVFTDRLDGATDAGEPVAVAELTGFSWDALYVFLEGVGRCEVNAVVVGDEEAMERDWVYDGTLMVFTEGGRVVGSYHTYMEVTGIGRQTLFSPETELEGSTLRDPAPPAEQPDRAAARAGCGAGD</sequence>
<feature type="signal peptide" evidence="2">
    <location>
        <begin position="1"/>
        <end position="25"/>
    </location>
</feature>
<dbReference type="EMBL" id="JACBZD010000001">
    <property type="protein sequence ID" value="NYI05770.1"/>
    <property type="molecule type" value="Genomic_DNA"/>
</dbReference>
<dbReference type="AlphaFoldDB" id="A0A852ZWZ0"/>
<evidence type="ECO:0008006" key="5">
    <source>
        <dbReference type="Google" id="ProtNLM"/>
    </source>
</evidence>
<organism evidence="3 4">
    <name type="scientific">Allostreptomyces psammosilenae</name>
    <dbReference type="NCBI Taxonomy" id="1892865"/>
    <lineage>
        <taxon>Bacteria</taxon>
        <taxon>Bacillati</taxon>
        <taxon>Actinomycetota</taxon>
        <taxon>Actinomycetes</taxon>
        <taxon>Kitasatosporales</taxon>
        <taxon>Streptomycetaceae</taxon>
        <taxon>Allostreptomyces</taxon>
    </lineage>
</organism>
<comment type="caution">
    <text evidence="3">The sequence shown here is derived from an EMBL/GenBank/DDBJ whole genome shotgun (WGS) entry which is preliminary data.</text>
</comment>
<feature type="region of interest" description="Disordered" evidence="1">
    <location>
        <begin position="141"/>
        <end position="173"/>
    </location>
</feature>
<gene>
    <name evidence="3" type="ORF">FHU37_002713</name>
</gene>
<accession>A0A852ZWZ0</accession>
<keyword evidence="2" id="KW-0732">Signal</keyword>
<dbReference type="PROSITE" id="PS51257">
    <property type="entry name" value="PROKAR_LIPOPROTEIN"/>
    <property type="match status" value="1"/>
</dbReference>
<evidence type="ECO:0000313" key="4">
    <source>
        <dbReference type="Proteomes" id="UP000567795"/>
    </source>
</evidence>
<dbReference type="RefSeq" id="WP_179814454.1">
    <property type="nucleotide sequence ID" value="NZ_JACBZD010000001.1"/>
</dbReference>
<name>A0A852ZWZ0_9ACTN</name>
<protein>
    <recommendedName>
        <fullName evidence="5">Lipoprotein</fullName>
    </recommendedName>
</protein>
<keyword evidence="4" id="KW-1185">Reference proteome</keyword>
<evidence type="ECO:0000313" key="3">
    <source>
        <dbReference type="EMBL" id="NYI05770.1"/>
    </source>
</evidence>
<evidence type="ECO:0000256" key="2">
    <source>
        <dbReference type="SAM" id="SignalP"/>
    </source>
</evidence>
<proteinExistence type="predicted"/>
<dbReference type="Proteomes" id="UP000567795">
    <property type="component" value="Unassembled WGS sequence"/>
</dbReference>